<comment type="caution">
    <text evidence="2">The sequence shown here is derived from an EMBL/GenBank/DDBJ whole genome shotgun (WGS) entry which is preliminary data.</text>
</comment>
<protein>
    <submittedName>
        <fullName evidence="2">Uncharacterized protein</fullName>
    </submittedName>
</protein>
<organism evidence="2 3">
    <name type="scientific">Dendrobium thyrsiflorum</name>
    <name type="common">Pinecone-like raceme dendrobium</name>
    <name type="synonym">Orchid</name>
    <dbReference type="NCBI Taxonomy" id="117978"/>
    <lineage>
        <taxon>Eukaryota</taxon>
        <taxon>Viridiplantae</taxon>
        <taxon>Streptophyta</taxon>
        <taxon>Embryophyta</taxon>
        <taxon>Tracheophyta</taxon>
        <taxon>Spermatophyta</taxon>
        <taxon>Magnoliopsida</taxon>
        <taxon>Liliopsida</taxon>
        <taxon>Asparagales</taxon>
        <taxon>Orchidaceae</taxon>
        <taxon>Epidendroideae</taxon>
        <taxon>Malaxideae</taxon>
        <taxon>Dendrobiinae</taxon>
        <taxon>Dendrobium</taxon>
    </lineage>
</organism>
<reference evidence="2 3" key="1">
    <citation type="journal article" date="2024" name="Plant Biotechnol. J.">
        <title>Dendrobium thyrsiflorum genome and its molecular insights into genes involved in important horticultural traits.</title>
        <authorList>
            <person name="Chen B."/>
            <person name="Wang J.Y."/>
            <person name="Zheng P.J."/>
            <person name="Li K.L."/>
            <person name="Liang Y.M."/>
            <person name="Chen X.F."/>
            <person name="Zhang C."/>
            <person name="Zhao X."/>
            <person name="He X."/>
            <person name="Zhang G.Q."/>
            <person name="Liu Z.J."/>
            <person name="Xu Q."/>
        </authorList>
    </citation>
    <scope>NUCLEOTIDE SEQUENCE [LARGE SCALE GENOMIC DNA]</scope>
    <source>
        <strain evidence="2">GZMU011</strain>
    </source>
</reference>
<dbReference type="Proteomes" id="UP001552299">
    <property type="component" value="Unassembled WGS sequence"/>
</dbReference>
<feature type="compositionally biased region" description="Polar residues" evidence="1">
    <location>
        <begin position="140"/>
        <end position="151"/>
    </location>
</feature>
<proteinExistence type="predicted"/>
<keyword evidence="3" id="KW-1185">Reference proteome</keyword>
<gene>
    <name evidence="2" type="ORF">M5K25_003874</name>
</gene>
<dbReference type="EMBL" id="JANQDX010000004">
    <property type="protein sequence ID" value="KAL0925529.1"/>
    <property type="molecule type" value="Genomic_DNA"/>
</dbReference>
<sequence>MHKEEVVVVVGDIVGGCRTVQRTRSCPGCAAAAVGRRTRTSDFEIVIAEFQRCRTGSQKIQTYPPSNLFGSAGGVALVQELVQVVVLVELPPLLPLPLPVLDGGERCGGCGRSCWRRIFYPPPALGYLPSPRKDPDGESSDVSGDPTSLSHESPARLSGESEKNEYGNPSDDGSRHSYCERRPHGKKTEDPAVKDGGVERWPTKSREESKAFEFVGFEFSYN</sequence>
<evidence type="ECO:0000313" key="3">
    <source>
        <dbReference type="Proteomes" id="UP001552299"/>
    </source>
</evidence>
<evidence type="ECO:0000313" key="2">
    <source>
        <dbReference type="EMBL" id="KAL0925529.1"/>
    </source>
</evidence>
<accession>A0ABD0VKP0</accession>
<dbReference type="AlphaFoldDB" id="A0ABD0VKP0"/>
<evidence type="ECO:0000256" key="1">
    <source>
        <dbReference type="SAM" id="MobiDB-lite"/>
    </source>
</evidence>
<feature type="compositionally biased region" description="Basic and acidic residues" evidence="1">
    <location>
        <begin position="172"/>
        <end position="205"/>
    </location>
</feature>
<feature type="region of interest" description="Disordered" evidence="1">
    <location>
        <begin position="127"/>
        <end position="205"/>
    </location>
</feature>
<name>A0ABD0VKP0_DENTH</name>